<keyword evidence="5" id="KW-0479">Metal-binding</keyword>
<evidence type="ECO:0000256" key="5">
    <source>
        <dbReference type="HAMAP-Rule" id="MF_00116"/>
    </source>
</evidence>
<evidence type="ECO:0000256" key="3">
    <source>
        <dbReference type="ARBA" id="ARBA00023080"/>
    </source>
</evidence>
<dbReference type="HAMAP" id="MF_00116">
    <property type="entry name" value="dUTPase_bact"/>
    <property type="match status" value="1"/>
</dbReference>
<dbReference type="PANTHER" id="PTHR11241:SF0">
    <property type="entry name" value="DEOXYURIDINE 5'-TRIPHOSPHATE NUCLEOTIDOHYDROLASE"/>
    <property type="match status" value="1"/>
</dbReference>
<dbReference type="RefSeq" id="WP_341765037.1">
    <property type="nucleotide sequence ID" value="NZ_OZ034688.1"/>
</dbReference>
<keyword evidence="5" id="KW-0460">Magnesium</keyword>
<keyword evidence="2 5" id="KW-0378">Hydrolase</keyword>
<evidence type="ECO:0000256" key="1">
    <source>
        <dbReference type="ARBA" id="ARBA00006581"/>
    </source>
</evidence>
<dbReference type="SUPFAM" id="SSF51283">
    <property type="entry name" value="dUTPase-like"/>
    <property type="match status" value="1"/>
</dbReference>
<proteinExistence type="inferred from homology"/>
<dbReference type="InterPro" id="IPR036157">
    <property type="entry name" value="dUTPase-like_sf"/>
</dbReference>
<dbReference type="CDD" id="cd07557">
    <property type="entry name" value="trimeric_dUTPase"/>
    <property type="match status" value="1"/>
</dbReference>
<dbReference type="NCBIfam" id="TIGR00576">
    <property type="entry name" value="dut"/>
    <property type="match status" value="1"/>
</dbReference>
<keyword evidence="8" id="KW-1185">Reference proteome</keyword>
<comment type="function">
    <text evidence="5">This enzyme is involved in nucleotide metabolism: it produces dUMP, the immediate precursor of thymidine nucleotides and it decreases the intracellular concentration of dUTP so that uracil cannot be incorporated into DNA.</text>
</comment>
<dbReference type="InterPro" id="IPR008181">
    <property type="entry name" value="dUTPase"/>
</dbReference>
<name>A0ABP1CD42_9GAMM</name>
<reference evidence="7" key="1">
    <citation type="submission" date="2024-04" db="EMBL/GenBank/DDBJ databases">
        <authorList>
            <person name="Manzano-Marin A."/>
            <person name="Manzano-Marin A."/>
            <person name="Alejandro Manzano Marin A."/>
        </authorList>
    </citation>
    <scope>NUCLEOTIDE SEQUENCE [LARGE SCALE GENOMIC DNA]</scope>
    <source>
        <strain evidence="7">TABTEA</strain>
    </source>
</reference>
<dbReference type="InterPro" id="IPR029054">
    <property type="entry name" value="dUTPase-like"/>
</dbReference>
<evidence type="ECO:0000313" key="8">
    <source>
        <dbReference type="Proteomes" id="UP001497533"/>
    </source>
</evidence>
<comment type="cofactor">
    <cofactor evidence="5">
        <name>Mg(2+)</name>
        <dbReference type="ChEBI" id="CHEBI:18420"/>
    </cofactor>
</comment>
<sequence length="150" mass="16605">MKKIDLKILDKRIGNIFPLPKYSTKGSAGLDLCACINKPVLLNSNESKLISTGLAIYIANKQIAAIILPRSGLAHKHGIILNNSIGLIDSDYQGEIMISILNHSNKKFYIKPGNRIAQLIFIPIFQIQFNIVNNFKKTKRGINGFGHSGF</sequence>
<evidence type="ECO:0000313" key="7">
    <source>
        <dbReference type="EMBL" id="CAL1328978.1"/>
    </source>
</evidence>
<accession>A0ABP1CD42</accession>
<feature type="domain" description="dUTPase-like" evidence="6">
    <location>
        <begin position="17"/>
        <end position="149"/>
    </location>
</feature>
<dbReference type="EMBL" id="OZ034688">
    <property type="protein sequence ID" value="CAL1328978.1"/>
    <property type="molecule type" value="Genomic_DNA"/>
</dbReference>
<protein>
    <recommendedName>
        <fullName evidence="5">Deoxyuridine 5'-triphosphate nucleotidohydrolase</fullName>
        <shortName evidence="5">dUTPase</shortName>
        <ecNumber evidence="5">3.6.1.23</ecNumber>
    </recommendedName>
    <alternativeName>
        <fullName evidence="5">dUTP pyrophosphatase</fullName>
    </alternativeName>
</protein>
<evidence type="ECO:0000256" key="4">
    <source>
        <dbReference type="ARBA" id="ARBA00047686"/>
    </source>
</evidence>
<dbReference type="EC" id="3.6.1.23" evidence="5"/>
<comment type="similarity">
    <text evidence="1 5">Belongs to the dUTPase family.</text>
</comment>
<evidence type="ECO:0000256" key="2">
    <source>
        <dbReference type="ARBA" id="ARBA00022801"/>
    </source>
</evidence>
<dbReference type="PANTHER" id="PTHR11241">
    <property type="entry name" value="DEOXYURIDINE 5'-TRIPHOSPHATE NUCLEOTIDOHYDROLASE"/>
    <property type="match status" value="1"/>
</dbReference>
<comment type="catalytic activity">
    <reaction evidence="4 5">
        <text>dUTP + H2O = dUMP + diphosphate + H(+)</text>
        <dbReference type="Rhea" id="RHEA:10248"/>
        <dbReference type="ChEBI" id="CHEBI:15377"/>
        <dbReference type="ChEBI" id="CHEBI:15378"/>
        <dbReference type="ChEBI" id="CHEBI:33019"/>
        <dbReference type="ChEBI" id="CHEBI:61555"/>
        <dbReference type="ChEBI" id="CHEBI:246422"/>
        <dbReference type="EC" id="3.6.1.23"/>
    </reaction>
</comment>
<feature type="binding site" evidence="5">
    <location>
        <begin position="87"/>
        <end position="89"/>
    </location>
    <ligand>
        <name>substrate</name>
    </ligand>
</feature>
<dbReference type="Gene3D" id="2.70.40.10">
    <property type="match status" value="1"/>
</dbReference>
<dbReference type="GO" id="GO:0004170">
    <property type="term" value="F:dUTP diphosphatase activity"/>
    <property type="evidence" value="ECO:0007669"/>
    <property type="project" value="UniProtKB-EC"/>
</dbReference>
<dbReference type="NCBIfam" id="NF001862">
    <property type="entry name" value="PRK00601.1"/>
    <property type="match status" value="1"/>
</dbReference>
<comment type="caution">
    <text evidence="5">Lacks conserved residue(s) required for the propagation of feature annotation.</text>
</comment>
<evidence type="ECO:0000259" key="6">
    <source>
        <dbReference type="Pfam" id="PF00692"/>
    </source>
</evidence>
<dbReference type="Pfam" id="PF00692">
    <property type="entry name" value="dUTPase"/>
    <property type="match status" value="1"/>
</dbReference>
<feature type="binding site" evidence="5">
    <location>
        <position position="83"/>
    </location>
    <ligand>
        <name>substrate</name>
    </ligand>
</feature>
<feature type="binding site" evidence="5">
    <location>
        <begin position="70"/>
        <end position="72"/>
    </location>
    <ligand>
        <name>substrate</name>
    </ligand>
</feature>
<dbReference type="InterPro" id="IPR033704">
    <property type="entry name" value="dUTPase_trimeric"/>
</dbReference>
<organism evidence="7 8">
    <name type="scientific">Candidatus Providencia siddallii</name>
    <dbReference type="NCBI Taxonomy" id="1715285"/>
    <lineage>
        <taxon>Bacteria</taxon>
        <taxon>Pseudomonadati</taxon>
        <taxon>Pseudomonadota</taxon>
        <taxon>Gammaproteobacteria</taxon>
        <taxon>Enterobacterales</taxon>
        <taxon>Morganellaceae</taxon>
        <taxon>Providencia</taxon>
    </lineage>
</organism>
<comment type="pathway">
    <text evidence="5">Pyrimidine metabolism; dUMP biosynthesis; dUMP from dCTP (dUTP route): step 2/2.</text>
</comment>
<dbReference type="Proteomes" id="UP001497533">
    <property type="component" value="Chromosome"/>
</dbReference>
<keyword evidence="3 5" id="KW-0546">Nucleotide metabolism</keyword>
<gene>
    <name evidence="5 7" type="primary">dut</name>
    <name evidence="7" type="ORF">PRHACTZTBTEA_038</name>
</gene>